<dbReference type="InterPro" id="IPR016024">
    <property type="entry name" value="ARM-type_fold"/>
</dbReference>
<name>A0A1G5JZJ0_9BACL</name>
<organism evidence="1 2">
    <name type="scientific">Paenibacillus polysaccharolyticus</name>
    <dbReference type="NCBI Taxonomy" id="582692"/>
    <lineage>
        <taxon>Bacteria</taxon>
        <taxon>Bacillati</taxon>
        <taxon>Bacillota</taxon>
        <taxon>Bacilli</taxon>
        <taxon>Bacillales</taxon>
        <taxon>Paenibacillaceae</taxon>
        <taxon>Paenibacillus</taxon>
    </lineage>
</organism>
<dbReference type="AlphaFoldDB" id="A0A1G5JZJ0"/>
<reference evidence="2" key="1">
    <citation type="submission" date="2016-10" db="EMBL/GenBank/DDBJ databases">
        <authorList>
            <person name="Varghese N."/>
            <person name="Submissions S."/>
        </authorList>
    </citation>
    <scope>NUCLEOTIDE SEQUENCE [LARGE SCALE GENOMIC DNA]</scope>
    <source>
        <strain evidence="2">BL9</strain>
    </source>
</reference>
<dbReference type="Proteomes" id="UP000198538">
    <property type="component" value="Unassembled WGS sequence"/>
</dbReference>
<dbReference type="InterPro" id="IPR011989">
    <property type="entry name" value="ARM-like"/>
</dbReference>
<sequence length="142" mass="16071">MTRIAELGEKRDQSSVEFLIDILTEAKNALVRNQVAIALKDIGDNRAVYPLIEALSNAQLRRSRGTLLYAMEEMHYEPHIEIIVALIGDTSLEVRLQSFLLFEKVADKLSEQQKQVCKNVILQCKAVSPNEMFDEALALLKK</sequence>
<evidence type="ECO:0000313" key="2">
    <source>
        <dbReference type="Proteomes" id="UP000198538"/>
    </source>
</evidence>
<gene>
    <name evidence="1" type="ORF">SAMN05720606_112184</name>
</gene>
<protein>
    <submittedName>
        <fullName evidence="1">HEAT repeat-containing protein</fullName>
    </submittedName>
</protein>
<proteinExistence type="predicted"/>
<dbReference type="RefSeq" id="WP_139168918.1">
    <property type="nucleotide sequence ID" value="NZ_FMVM01000012.1"/>
</dbReference>
<dbReference type="STRING" id="582692.SAMN05720606_112184"/>
<dbReference type="Pfam" id="PF13646">
    <property type="entry name" value="HEAT_2"/>
    <property type="match status" value="1"/>
</dbReference>
<dbReference type="Gene3D" id="1.25.10.10">
    <property type="entry name" value="Leucine-rich Repeat Variant"/>
    <property type="match status" value="1"/>
</dbReference>
<dbReference type="SUPFAM" id="SSF48371">
    <property type="entry name" value="ARM repeat"/>
    <property type="match status" value="1"/>
</dbReference>
<evidence type="ECO:0000313" key="1">
    <source>
        <dbReference type="EMBL" id="SCY93594.1"/>
    </source>
</evidence>
<accession>A0A1G5JZJ0</accession>
<dbReference type="EMBL" id="FMVM01000012">
    <property type="protein sequence ID" value="SCY93594.1"/>
    <property type="molecule type" value="Genomic_DNA"/>
</dbReference>
<keyword evidence="2" id="KW-1185">Reference proteome</keyword>